<evidence type="ECO:0000313" key="2">
    <source>
        <dbReference type="Proteomes" id="UP001165960"/>
    </source>
</evidence>
<name>A0ACC2T565_9FUNG</name>
<evidence type="ECO:0000313" key="1">
    <source>
        <dbReference type="EMBL" id="KAJ9069687.1"/>
    </source>
</evidence>
<protein>
    <submittedName>
        <fullName evidence="1">Uncharacterized protein</fullName>
    </submittedName>
</protein>
<dbReference type="Proteomes" id="UP001165960">
    <property type="component" value="Unassembled WGS sequence"/>
</dbReference>
<reference evidence="1" key="1">
    <citation type="submission" date="2022-04" db="EMBL/GenBank/DDBJ databases">
        <title>Genome of the entomopathogenic fungus Entomophthora muscae.</title>
        <authorList>
            <person name="Elya C."/>
            <person name="Lovett B.R."/>
            <person name="Lee E."/>
            <person name="Macias A.M."/>
            <person name="Hajek A.E."/>
            <person name="De Bivort B.L."/>
            <person name="Kasson M.T."/>
            <person name="De Fine Licht H.H."/>
            <person name="Stajich J.E."/>
        </authorList>
    </citation>
    <scope>NUCLEOTIDE SEQUENCE</scope>
    <source>
        <strain evidence="1">Berkeley</strain>
    </source>
</reference>
<accession>A0ACC2T565</accession>
<dbReference type="EMBL" id="QTSX02003614">
    <property type="protein sequence ID" value="KAJ9069687.1"/>
    <property type="molecule type" value="Genomic_DNA"/>
</dbReference>
<comment type="caution">
    <text evidence="1">The sequence shown here is derived from an EMBL/GenBank/DDBJ whole genome shotgun (WGS) entry which is preliminary data.</text>
</comment>
<keyword evidence="2" id="KW-1185">Reference proteome</keyword>
<organism evidence="1 2">
    <name type="scientific">Entomophthora muscae</name>
    <dbReference type="NCBI Taxonomy" id="34485"/>
    <lineage>
        <taxon>Eukaryota</taxon>
        <taxon>Fungi</taxon>
        <taxon>Fungi incertae sedis</taxon>
        <taxon>Zoopagomycota</taxon>
        <taxon>Entomophthoromycotina</taxon>
        <taxon>Entomophthoromycetes</taxon>
        <taxon>Entomophthorales</taxon>
        <taxon>Entomophthoraceae</taxon>
        <taxon>Entomophthora</taxon>
    </lineage>
</organism>
<proteinExistence type="predicted"/>
<gene>
    <name evidence="1" type="ORF">DSO57_1015960</name>
</gene>
<sequence length="70" mass="8006">MKHADPFTNQYSVRPAQSKRAAWLQGTDTTETIRIDPVAPRKSNHFLKLGFAPVNTLRGPQHHLLLRSMR</sequence>